<dbReference type="CDD" id="cd02440">
    <property type="entry name" value="AdoMet_MTases"/>
    <property type="match status" value="1"/>
</dbReference>
<dbReference type="SUPFAM" id="SSF53335">
    <property type="entry name" value="S-adenosyl-L-methionine-dependent methyltransferases"/>
    <property type="match status" value="1"/>
</dbReference>
<dbReference type="EMBL" id="QVTE01000053">
    <property type="protein sequence ID" value="RFU66160.1"/>
    <property type="molecule type" value="Genomic_DNA"/>
</dbReference>
<dbReference type="OrthoDB" id="9788159at2"/>
<dbReference type="InterPro" id="IPR029063">
    <property type="entry name" value="SAM-dependent_MTases_sf"/>
</dbReference>
<dbReference type="InterPro" id="IPR048375">
    <property type="entry name" value="YtxK-like_N"/>
</dbReference>
<keyword evidence="3" id="KW-0808">Transferase</keyword>
<dbReference type="GO" id="GO:0008170">
    <property type="term" value="F:N-methyltransferase activity"/>
    <property type="evidence" value="ECO:0007669"/>
    <property type="project" value="InterPro"/>
</dbReference>
<evidence type="ECO:0000313" key="3">
    <source>
        <dbReference type="EMBL" id="RFU66160.1"/>
    </source>
</evidence>
<dbReference type="AlphaFoldDB" id="A0A372LIK1"/>
<dbReference type="Gene3D" id="3.40.50.150">
    <property type="entry name" value="Vaccinia Virus protein VP39"/>
    <property type="match status" value="1"/>
</dbReference>
<dbReference type="PIRSF" id="PIRSF026567">
    <property type="entry name" value="Adenine_mtase_bact_prd"/>
    <property type="match status" value="1"/>
</dbReference>
<evidence type="ECO:0000313" key="4">
    <source>
        <dbReference type="Proteomes" id="UP000264541"/>
    </source>
</evidence>
<reference evidence="3 4" key="1">
    <citation type="submission" date="2018-08" db="EMBL/GenBank/DDBJ databases">
        <title>Bacillus chawlae sp. nov., Bacillus glennii sp. nov., and Bacillus saganii sp. nov. Isolated from the Vehicle Assembly Building at Kennedy Space Center where the Viking Spacecraft were Assembled.</title>
        <authorList>
            <person name="Seuylemezian A."/>
            <person name="Vaishampayan P."/>
        </authorList>
    </citation>
    <scope>NUCLEOTIDE SEQUENCE [LARGE SCALE GENOMIC DNA]</scope>
    <source>
        <strain evidence="3 4">V47-23a</strain>
    </source>
</reference>
<dbReference type="PANTHER" id="PTHR41313">
    <property type="entry name" value="ADENINE-SPECIFIC METHYLTRANSFERASE"/>
    <property type="match status" value="1"/>
</dbReference>
<proteinExistence type="predicted"/>
<dbReference type="GO" id="GO:0032259">
    <property type="term" value="P:methylation"/>
    <property type="evidence" value="ECO:0007669"/>
    <property type="project" value="UniProtKB-KW"/>
</dbReference>
<dbReference type="Pfam" id="PF02384">
    <property type="entry name" value="N6_Mtase"/>
    <property type="match status" value="1"/>
</dbReference>
<protein>
    <submittedName>
        <fullName evidence="3">Class I SAM-dependent methyltransferase</fullName>
    </submittedName>
</protein>
<keyword evidence="4" id="KW-1185">Reference proteome</keyword>
<gene>
    <name evidence="3" type="ORF">D0469_17810</name>
</gene>
<comment type="caution">
    <text evidence="3">The sequence shown here is derived from an EMBL/GenBank/DDBJ whole genome shotgun (WGS) entry which is preliminary data.</text>
</comment>
<dbReference type="InterPro" id="IPR003356">
    <property type="entry name" value="DNA_methylase_A-5"/>
</dbReference>
<dbReference type="Gene3D" id="1.10.150.470">
    <property type="match status" value="1"/>
</dbReference>
<evidence type="ECO:0000259" key="2">
    <source>
        <dbReference type="Pfam" id="PF21106"/>
    </source>
</evidence>
<dbReference type="InterPro" id="IPR052933">
    <property type="entry name" value="DNA_Protect_Modify"/>
</dbReference>
<sequence>MRKACSLCPCILKATIEKEKLRRKKPVNFTPIEELFRVFDETANILQEELDCTYLEALAETGENIFHGDVIQDEVSELNRKHLLKHYGEITITKYSKEEIRKSFQLAILKGMQQNIQPNHQMTPDAVGMFVSYLVGKFMSKNISFTLLDPAVGTGNLLFTVMNHLTDKDVHAIGSDVDETLIRLAYVGANLQEQSVQFFNQDSLEPLFVDPVEIVVSDLPVGYYPNDVRAADYEMQADKGHSYSHHLFIEQSVRHIKDGGYLFFIVPNSIFESEQAPKLNSFVKSHTFIQGMVQLPLSLFKNEAAAKSILILQKKKEGAQAPKNALLVSLPKMSNRQAMQTIMKDMDAWFKEEK</sequence>
<evidence type="ECO:0000259" key="1">
    <source>
        <dbReference type="Pfam" id="PF02384"/>
    </source>
</evidence>
<keyword evidence="3" id="KW-0489">Methyltransferase</keyword>
<name>A0A372LIK1_9BACI</name>
<dbReference type="GO" id="GO:0003677">
    <property type="term" value="F:DNA binding"/>
    <property type="evidence" value="ECO:0007669"/>
    <property type="project" value="InterPro"/>
</dbReference>
<dbReference type="Pfam" id="PF21106">
    <property type="entry name" value="YtxK_like"/>
    <property type="match status" value="1"/>
</dbReference>
<feature type="domain" description="DNA methylase adenine-specific" evidence="1">
    <location>
        <begin position="123"/>
        <end position="345"/>
    </location>
</feature>
<dbReference type="PRINTS" id="PR00507">
    <property type="entry name" value="N12N6MTFRASE"/>
</dbReference>
<dbReference type="Proteomes" id="UP000264541">
    <property type="component" value="Unassembled WGS sequence"/>
</dbReference>
<feature type="domain" description="YtxK-like N-terminal helical" evidence="2">
    <location>
        <begin position="33"/>
        <end position="112"/>
    </location>
</feature>
<organism evidence="3 4">
    <name type="scientific">Peribacillus saganii</name>
    <dbReference type="NCBI Taxonomy" id="2303992"/>
    <lineage>
        <taxon>Bacteria</taxon>
        <taxon>Bacillati</taxon>
        <taxon>Bacillota</taxon>
        <taxon>Bacilli</taxon>
        <taxon>Bacillales</taxon>
        <taxon>Bacillaceae</taxon>
        <taxon>Peribacillus</taxon>
    </lineage>
</organism>
<dbReference type="PANTHER" id="PTHR41313:SF1">
    <property type="entry name" value="DNA METHYLASE ADENINE-SPECIFIC DOMAIN-CONTAINING PROTEIN"/>
    <property type="match status" value="1"/>
</dbReference>
<accession>A0A372LIK1</accession>
<dbReference type="InterPro" id="IPR016843">
    <property type="entry name" value="S-AdoMet-dep_Ade-MeTrfase_prd"/>
</dbReference>